<keyword evidence="2" id="KW-0472">Membrane</keyword>
<proteinExistence type="inferred from homology"/>
<dbReference type="GO" id="GO:0016740">
    <property type="term" value="F:transferase activity"/>
    <property type="evidence" value="ECO:0007669"/>
    <property type="project" value="UniProtKB-KW"/>
</dbReference>
<comment type="similarity">
    <text evidence="1">Belongs to the glycosyltransferase 2 family. WaaE/KdtX subfamily.</text>
</comment>
<dbReference type="InterPro" id="IPR029044">
    <property type="entry name" value="Nucleotide-diphossugar_trans"/>
</dbReference>
<dbReference type="AlphaFoldDB" id="A0A1H6FB80"/>
<dbReference type="OrthoDB" id="9811884at2"/>
<dbReference type="Gene3D" id="3.90.550.10">
    <property type="entry name" value="Spore Coat Polysaccharide Biosynthesis Protein SpsA, Chain A"/>
    <property type="match status" value="1"/>
</dbReference>
<sequence length="343" mass="39131">MCQLSVVIITHNEAKGIAASIESVQKALSHIADAQIILVDSCSTDDTVAIARRYPVTVIELDPDYFLSPAAGRYIGFQHSCGNYVYFMDGDMQLHEDWFTQAVPYLQQHPQLAGIAGQCREQVFNEAGVLVTQRADRFAHENKKASVPSLGGSVLYRRKVLEQTGAFNPYLANEEELELGLRIQTAGYTLERLDIPMNTHDTLYYSNENPSGLTWRGIRRDWQMQRYLALGRILRLLWSHDKCRLFLQRYNKCLFFVLIYILGSLLLVASLLTQQMLWFTAWGATLLLLFAVRLLLKRHLYDTLLYFLDYALCAYGFIHGILLPSAKANTYQPNIKVYKTDDA</sequence>
<evidence type="ECO:0000313" key="4">
    <source>
        <dbReference type="EMBL" id="SEH06274.1"/>
    </source>
</evidence>
<name>A0A1H6FB80_9GAMM</name>
<dbReference type="PANTHER" id="PTHR43630">
    <property type="entry name" value="POLY-BETA-1,6-N-ACETYL-D-GLUCOSAMINE SYNTHASE"/>
    <property type="match status" value="1"/>
</dbReference>
<feature type="transmembrane region" description="Helical" evidence="2">
    <location>
        <begin position="303"/>
        <end position="323"/>
    </location>
</feature>
<feature type="domain" description="Glycosyltransferase 2-like" evidence="3">
    <location>
        <begin position="5"/>
        <end position="117"/>
    </location>
</feature>
<keyword evidence="2" id="KW-1133">Transmembrane helix</keyword>
<evidence type="ECO:0000259" key="3">
    <source>
        <dbReference type="Pfam" id="PF00535"/>
    </source>
</evidence>
<evidence type="ECO:0000313" key="5">
    <source>
        <dbReference type="Proteomes" id="UP000236724"/>
    </source>
</evidence>
<accession>A0A1H6FB80</accession>
<gene>
    <name evidence="4" type="ORF">MBHS_02129</name>
</gene>
<evidence type="ECO:0000256" key="2">
    <source>
        <dbReference type="SAM" id="Phobius"/>
    </source>
</evidence>
<feature type="transmembrane region" description="Helical" evidence="2">
    <location>
        <begin position="253"/>
        <end position="272"/>
    </location>
</feature>
<dbReference type="PANTHER" id="PTHR43630:SF2">
    <property type="entry name" value="GLYCOSYLTRANSFERASE"/>
    <property type="match status" value="1"/>
</dbReference>
<keyword evidence="4" id="KW-0808">Transferase</keyword>
<dbReference type="Proteomes" id="UP000236724">
    <property type="component" value="Unassembled WGS sequence"/>
</dbReference>
<feature type="transmembrane region" description="Helical" evidence="2">
    <location>
        <begin position="278"/>
        <end position="296"/>
    </location>
</feature>
<dbReference type="SUPFAM" id="SSF53448">
    <property type="entry name" value="Nucleotide-diphospho-sugar transferases"/>
    <property type="match status" value="1"/>
</dbReference>
<dbReference type="InterPro" id="IPR001173">
    <property type="entry name" value="Glyco_trans_2-like"/>
</dbReference>
<dbReference type="CDD" id="cd00761">
    <property type="entry name" value="Glyco_tranf_GTA_type"/>
    <property type="match status" value="1"/>
</dbReference>
<reference evidence="4 5" key="1">
    <citation type="submission" date="2016-10" db="EMBL/GenBank/DDBJ databases">
        <authorList>
            <person name="de Groot N.N."/>
        </authorList>
    </citation>
    <scope>NUCLEOTIDE SEQUENCE [LARGE SCALE GENOMIC DNA]</scope>
    <source>
        <strain evidence="4">MBHS1</strain>
    </source>
</reference>
<keyword evidence="2" id="KW-0812">Transmembrane</keyword>
<dbReference type="Pfam" id="PF00535">
    <property type="entry name" value="Glycos_transf_2"/>
    <property type="match status" value="1"/>
</dbReference>
<dbReference type="EMBL" id="FMSV02000459">
    <property type="protein sequence ID" value="SEH06274.1"/>
    <property type="molecule type" value="Genomic_DNA"/>
</dbReference>
<protein>
    <submittedName>
        <fullName evidence="4">N-glycosyltransferase</fullName>
    </submittedName>
</protein>
<dbReference type="RefSeq" id="WP_103920080.1">
    <property type="nucleotide sequence ID" value="NZ_FMSV02000459.1"/>
</dbReference>
<organism evidence="4 5">
    <name type="scientific">Candidatus Venteria ishoeyi</name>
    <dbReference type="NCBI Taxonomy" id="1899563"/>
    <lineage>
        <taxon>Bacteria</taxon>
        <taxon>Pseudomonadati</taxon>
        <taxon>Pseudomonadota</taxon>
        <taxon>Gammaproteobacteria</taxon>
        <taxon>Thiotrichales</taxon>
        <taxon>Thiotrichaceae</taxon>
        <taxon>Venteria</taxon>
    </lineage>
</organism>
<evidence type="ECO:0000256" key="1">
    <source>
        <dbReference type="ARBA" id="ARBA00038494"/>
    </source>
</evidence>
<keyword evidence="5" id="KW-1185">Reference proteome</keyword>